<organism evidence="1 2">
    <name type="scientific">Mycena rosella</name>
    <name type="common">Pink bonnet</name>
    <name type="synonym">Agaricus rosellus</name>
    <dbReference type="NCBI Taxonomy" id="1033263"/>
    <lineage>
        <taxon>Eukaryota</taxon>
        <taxon>Fungi</taxon>
        <taxon>Dikarya</taxon>
        <taxon>Basidiomycota</taxon>
        <taxon>Agaricomycotina</taxon>
        <taxon>Agaricomycetes</taxon>
        <taxon>Agaricomycetidae</taxon>
        <taxon>Agaricales</taxon>
        <taxon>Marasmiineae</taxon>
        <taxon>Mycenaceae</taxon>
        <taxon>Mycena</taxon>
    </lineage>
</organism>
<dbReference type="AlphaFoldDB" id="A0AAD7BT91"/>
<dbReference type="Proteomes" id="UP001221757">
    <property type="component" value="Unassembled WGS sequence"/>
</dbReference>
<gene>
    <name evidence="1" type="ORF">B0H17DRAFT_1150333</name>
</gene>
<evidence type="ECO:0000313" key="1">
    <source>
        <dbReference type="EMBL" id="KAJ7630157.1"/>
    </source>
</evidence>
<name>A0AAD7BT91_MYCRO</name>
<reference evidence="1" key="1">
    <citation type="submission" date="2023-03" db="EMBL/GenBank/DDBJ databases">
        <title>Massive genome expansion in bonnet fungi (Mycena s.s.) driven by repeated elements and novel gene families across ecological guilds.</title>
        <authorList>
            <consortium name="Lawrence Berkeley National Laboratory"/>
            <person name="Harder C.B."/>
            <person name="Miyauchi S."/>
            <person name="Viragh M."/>
            <person name="Kuo A."/>
            <person name="Thoen E."/>
            <person name="Andreopoulos B."/>
            <person name="Lu D."/>
            <person name="Skrede I."/>
            <person name="Drula E."/>
            <person name="Henrissat B."/>
            <person name="Morin E."/>
            <person name="Kohler A."/>
            <person name="Barry K."/>
            <person name="LaButti K."/>
            <person name="Morin E."/>
            <person name="Salamov A."/>
            <person name="Lipzen A."/>
            <person name="Mereny Z."/>
            <person name="Hegedus B."/>
            <person name="Baldrian P."/>
            <person name="Stursova M."/>
            <person name="Weitz H."/>
            <person name="Taylor A."/>
            <person name="Grigoriev I.V."/>
            <person name="Nagy L.G."/>
            <person name="Martin F."/>
            <person name="Kauserud H."/>
        </authorList>
    </citation>
    <scope>NUCLEOTIDE SEQUENCE</scope>
    <source>
        <strain evidence="1">CBHHK067</strain>
    </source>
</reference>
<comment type="caution">
    <text evidence="1">The sequence shown here is derived from an EMBL/GenBank/DDBJ whole genome shotgun (WGS) entry which is preliminary data.</text>
</comment>
<dbReference type="EMBL" id="JARKIE010000521">
    <property type="protein sequence ID" value="KAJ7630157.1"/>
    <property type="molecule type" value="Genomic_DNA"/>
</dbReference>
<evidence type="ECO:0000313" key="2">
    <source>
        <dbReference type="Proteomes" id="UP001221757"/>
    </source>
</evidence>
<accession>A0AAD7BT91</accession>
<proteinExistence type="predicted"/>
<keyword evidence="2" id="KW-1185">Reference proteome</keyword>
<protein>
    <submittedName>
        <fullName evidence="1">Uncharacterized protein</fullName>
    </submittedName>
</protein>
<sequence length="133" mass="14893">MTELSQLRLAFEPHFIISDSASKYVQYDTPCNAQCVQFRSVSSEGTIGTGLHALADGWTTDRLFSLILHFPSATTPCIKYIAMQHSYLCKTDVSELKVGDLVRVQVFLYRLDGYEHQTPVKVYAVLATSVVIE</sequence>